<organism evidence="1 2">
    <name type="scientific">Anaerovirgula multivorans</name>
    <dbReference type="NCBI Taxonomy" id="312168"/>
    <lineage>
        <taxon>Bacteria</taxon>
        <taxon>Bacillati</taxon>
        <taxon>Bacillota</taxon>
        <taxon>Clostridia</taxon>
        <taxon>Peptostreptococcales</taxon>
        <taxon>Natronincolaceae</taxon>
        <taxon>Anaerovirgula</taxon>
    </lineage>
</organism>
<accession>A0A239JJF0</accession>
<name>A0A239JJF0_9FIRM</name>
<reference evidence="1 2" key="1">
    <citation type="submission" date="2017-06" db="EMBL/GenBank/DDBJ databases">
        <authorList>
            <person name="Kim H.J."/>
            <person name="Triplett B.A."/>
        </authorList>
    </citation>
    <scope>NUCLEOTIDE SEQUENCE [LARGE SCALE GENOMIC DNA]</scope>
    <source>
        <strain evidence="1 2">SCA</strain>
    </source>
</reference>
<sequence length="49" mass="6031">MKKVAWYHATFFMQKNAYYGVTTNYMKIIKKIHKGFNWYCNVYKKMSKP</sequence>
<dbReference type="EMBL" id="FZOJ01000036">
    <property type="protein sequence ID" value="SNT05712.1"/>
    <property type="molecule type" value="Genomic_DNA"/>
</dbReference>
<protein>
    <submittedName>
        <fullName evidence="1">Uncharacterized protein</fullName>
    </submittedName>
</protein>
<gene>
    <name evidence="1" type="ORF">SAMN05446037_103614</name>
</gene>
<evidence type="ECO:0000313" key="1">
    <source>
        <dbReference type="EMBL" id="SNT05712.1"/>
    </source>
</evidence>
<keyword evidence="2" id="KW-1185">Reference proteome</keyword>
<dbReference type="AlphaFoldDB" id="A0A239JJF0"/>
<dbReference type="Proteomes" id="UP000198304">
    <property type="component" value="Unassembled WGS sequence"/>
</dbReference>
<proteinExistence type="predicted"/>
<evidence type="ECO:0000313" key="2">
    <source>
        <dbReference type="Proteomes" id="UP000198304"/>
    </source>
</evidence>